<dbReference type="SUPFAM" id="SSF57850">
    <property type="entry name" value="RING/U-box"/>
    <property type="match status" value="1"/>
</dbReference>
<evidence type="ECO:0000313" key="13">
    <source>
        <dbReference type="EMBL" id="VFQ58894.1"/>
    </source>
</evidence>
<comment type="subcellular location">
    <subcellularLocation>
        <location evidence="2">Endomembrane system</location>
    </subcellularLocation>
    <subcellularLocation>
        <location evidence="11">Endoplasmic reticulum membrane</location>
        <topology evidence="11">Single-pass type IV membrane protein</topology>
    </subcellularLocation>
</comment>
<comment type="catalytic activity">
    <reaction evidence="1 11">
        <text>S-ubiquitinyl-[E2 ubiquitin-conjugating enzyme]-L-cysteine + [acceptor protein]-L-lysine = [E2 ubiquitin-conjugating enzyme]-L-cysteine + N(6)-ubiquitinyl-[acceptor protein]-L-lysine.</text>
        <dbReference type="EC" id="2.3.2.27"/>
    </reaction>
</comment>
<accession>A0A484K5A9</accession>
<evidence type="ECO:0000256" key="8">
    <source>
        <dbReference type="ARBA" id="ARBA00022833"/>
    </source>
</evidence>
<evidence type="ECO:0000256" key="5">
    <source>
        <dbReference type="ARBA" id="ARBA00022723"/>
    </source>
</evidence>
<gene>
    <name evidence="13" type="ORF">CCAM_LOCUS670</name>
</gene>
<dbReference type="GO" id="GO:0005789">
    <property type="term" value="C:endoplasmic reticulum membrane"/>
    <property type="evidence" value="ECO:0007669"/>
    <property type="project" value="UniProtKB-SubCell"/>
</dbReference>
<evidence type="ECO:0000256" key="6">
    <source>
        <dbReference type="ARBA" id="ARBA00022771"/>
    </source>
</evidence>
<feature type="domain" description="RING-type" evidence="12">
    <location>
        <begin position="20"/>
        <end position="62"/>
    </location>
</feature>
<dbReference type="GO" id="GO:0061630">
    <property type="term" value="F:ubiquitin protein ligase activity"/>
    <property type="evidence" value="ECO:0007669"/>
    <property type="project" value="UniProtKB-UniRule"/>
</dbReference>
<dbReference type="AlphaFoldDB" id="A0A484K5A9"/>
<comment type="function">
    <text evidence="11">E3 ubiquitin-protein ligase.</text>
</comment>
<evidence type="ECO:0000256" key="7">
    <source>
        <dbReference type="ARBA" id="ARBA00022786"/>
    </source>
</evidence>
<dbReference type="InterPro" id="IPR001841">
    <property type="entry name" value="Znf_RING"/>
</dbReference>
<name>A0A484K5A9_9ASTE</name>
<dbReference type="InterPro" id="IPR017907">
    <property type="entry name" value="Znf_RING_CS"/>
</dbReference>
<dbReference type="SMART" id="SM00184">
    <property type="entry name" value="RING"/>
    <property type="match status" value="1"/>
</dbReference>
<dbReference type="PANTHER" id="PTHR12313">
    <property type="entry name" value="E3 UBIQUITIN-PROTEIN LIGASE RNF5-RELATED"/>
    <property type="match status" value="1"/>
</dbReference>
<dbReference type="GO" id="GO:0008270">
    <property type="term" value="F:zinc ion binding"/>
    <property type="evidence" value="ECO:0007669"/>
    <property type="project" value="UniProtKB-KW"/>
</dbReference>
<dbReference type="PROSITE" id="PS50089">
    <property type="entry name" value="ZF_RING_2"/>
    <property type="match status" value="1"/>
</dbReference>
<keyword evidence="7 11" id="KW-0833">Ubl conjugation pathway</keyword>
<evidence type="ECO:0000256" key="1">
    <source>
        <dbReference type="ARBA" id="ARBA00000900"/>
    </source>
</evidence>
<evidence type="ECO:0000256" key="9">
    <source>
        <dbReference type="ARBA" id="ARBA00023136"/>
    </source>
</evidence>
<keyword evidence="6 10" id="KW-0863">Zinc-finger</keyword>
<keyword evidence="4 11" id="KW-0808">Transferase</keyword>
<evidence type="ECO:0000313" key="14">
    <source>
        <dbReference type="Proteomes" id="UP000595140"/>
    </source>
</evidence>
<evidence type="ECO:0000256" key="10">
    <source>
        <dbReference type="PROSITE-ProRule" id="PRU00175"/>
    </source>
</evidence>
<dbReference type="Pfam" id="PF13445">
    <property type="entry name" value="zf-RING_UBOX"/>
    <property type="match status" value="1"/>
</dbReference>
<keyword evidence="11" id="KW-0256">Endoplasmic reticulum</keyword>
<sequence>MAVDHRNAGGMKGTSAAFDCNKCLDAACDPVVTFCGHLYCWPCLYKRSRAHSDGPLRCPVCKAELPGTSVVPLYGGSGEAPTKARPVSSLRVPRGHPRAPLPNNACTLARRPAIVLTFGNT</sequence>
<keyword evidence="5 11" id="KW-0479">Metal-binding</keyword>
<dbReference type="GO" id="GO:0016567">
    <property type="term" value="P:protein ubiquitination"/>
    <property type="evidence" value="ECO:0007669"/>
    <property type="project" value="UniProtKB-UniPathway"/>
</dbReference>
<dbReference type="EC" id="2.3.2.27" evidence="11"/>
<dbReference type="OrthoDB" id="6270329at2759"/>
<reference evidence="13 14" key="1">
    <citation type="submission" date="2018-04" db="EMBL/GenBank/DDBJ databases">
        <authorList>
            <person name="Vogel A."/>
        </authorList>
    </citation>
    <scope>NUCLEOTIDE SEQUENCE [LARGE SCALE GENOMIC DNA]</scope>
</reference>
<evidence type="ECO:0000256" key="3">
    <source>
        <dbReference type="ARBA" id="ARBA00004906"/>
    </source>
</evidence>
<evidence type="ECO:0000256" key="2">
    <source>
        <dbReference type="ARBA" id="ARBA00004308"/>
    </source>
</evidence>
<dbReference type="EMBL" id="OOIL02000002">
    <property type="protein sequence ID" value="VFQ58894.1"/>
    <property type="molecule type" value="Genomic_DNA"/>
</dbReference>
<dbReference type="PROSITE" id="PS00518">
    <property type="entry name" value="ZF_RING_1"/>
    <property type="match status" value="1"/>
</dbReference>
<comment type="pathway">
    <text evidence="3 11">Protein modification; protein ubiquitination.</text>
</comment>
<dbReference type="UniPathway" id="UPA00143"/>
<evidence type="ECO:0000259" key="12">
    <source>
        <dbReference type="PROSITE" id="PS50089"/>
    </source>
</evidence>
<dbReference type="Gene3D" id="3.30.40.10">
    <property type="entry name" value="Zinc/RING finger domain, C3HC4 (zinc finger)"/>
    <property type="match status" value="1"/>
</dbReference>
<keyword evidence="9" id="KW-0472">Membrane</keyword>
<keyword evidence="14" id="KW-1185">Reference proteome</keyword>
<dbReference type="InterPro" id="IPR045103">
    <property type="entry name" value="RNF5/RNF185-like"/>
</dbReference>
<evidence type="ECO:0000256" key="11">
    <source>
        <dbReference type="RuleBase" id="RU369090"/>
    </source>
</evidence>
<organism evidence="13 14">
    <name type="scientific">Cuscuta campestris</name>
    <dbReference type="NCBI Taxonomy" id="132261"/>
    <lineage>
        <taxon>Eukaryota</taxon>
        <taxon>Viridiplantae</taxon>
        <taxon>Streptophyta</taxon>
        <taxon>Embryophyta</taxon>
        <taxon>Tracheophyta</taxon>
        <taxon>Spermatophyta</taxon>
        <taxon>Magnoliopsida</taxon>
        <taxon>eudicotyledons</taxon>
        <taxon>Gunneridae</taxon>
        <taxon>Pentapetalae</taxon>
        <taxon>asterids</taxon>
        <taxon>lamiids</taxon>
        <taxon>Solanales</taxon>
        <taxon>Convolvulaceae</taxon>
        <taxon>Cuscuteae</taxon>
        <taxon>Cuscuta</taxon>
        <taxon>Cuscuta subgen. Grammica</taxon>
        <taxon>Cuscuta sect. Cleistogrammica</taxon>
    </lineage>
</organism>
<comment type="domain">
    <text evidence="11">The RING-type zinc finger domain is responsible for E3 ligase activity.</text>
</comment>
<protein>
    <recommendedName>
        <fullName evidence="11">E3 ubiquitin-protein ligase RMA</fullName>
        <ecNumber evidence="11">2.3.2.27</ecNumber>
    </recommendedName>
    <alternativeName>
        <fullName evidence="11">Protein RING membrane-anchor</fullName>
    </alternativeName>
    <alternativeName>
        <fullName evidence="11">RING-type E3 ubiquitin transferase RMA</fullName>
    </alternativeName>
</protein>
<dbReference type="GO" id="GO:0006511">
    <property type="term" value="P:ubiquitin-dependent protein catabolic process"/>
    <property type="evidence" value="ECO:0007669"/>
    <property type="project" value="UniProtKB-UniRule"/>
</dbReference>
<proteinExistence type="predicted"/>
<keyword evidence="8 11" id="KW-0862">Zinc</keyword>
<evidence type="ECO:0000256" key="4">
    <source>
        <dbReference type="ARBA" id="ARBA00022679"/>
    </source>
</evidence>
<dbReference type="InterPro" id="IPR013083">
    <property type="entry name" value="Znf_RING/FYVE/PHD"/>
</dbReference>
<dbReference type="InterPro" id="IPR027370">
    <property type="entry name" value="Znf-RING_euk"/>
</dbReference>
<dbReference type="Proteomes" id="UP000595140">
    <property type="component" value="Unassembled WGS sequence"/>
</dbReference>